<protein>
    <submittedName>
        <fullName evidence="2">Uncharacterized protein</fullName>
    </submittedName>
</protein>
<gene>
    <name evidence="2" type="ORF">HD597_007047</name>
</gene>
<evidence type="ECO:0000313" key="3">
    <source>
        <dbReference type="Proteomes" id="UP001139648"/>
    </source>
</evidence>
<name>A0A9X2GLQ6_9ACTN</name>
<reference evidence="2" key="1">
    <citation type="submission" date="2022-06" db="EMBL/GenBank/DDBJ databases">
        <title>Sequencing the genomes of 1000 actinobacteria strains.</title>
        <authorList>
            <person name="Klenk H.-P."/>
        </authorList>
    </citation>
    <scope>NUCLEOTIDE SEQUENCE</scope>
    <source>
        <strain evidence="2">DSM 46694</strain>
    </source>
</reference>
<dbReference type="Proteomes" id="UP001139648">
    <property type="component" value="Unassembled WGS sequence"/>
</dbReference>
<dbReference type="AlphaFoldDB" id="A0A9X2GLQ6"/>
<feature type="region of interest" description="Disordered" evidence="1">
    <location>
        <begin position="62"/>
        <end position="85"/>
    </location>
</feature>
<sequence>MVVLLMANAGVVAATADAAPKTWRRLVGQMLRAWATPGAALPPMEPAPAPTALFRAMVRLTRRSAADGKDTGQATGQPTEPPAER</sequence>
<comment type="caution">
    <text evidence="2">The sequence shown here is derived from an EMBL/GenBank/DDBJ whole genome shotgun (WGS) entry which is preliminary data.</text>
</comment>
<evidence type="ECO:0000256" key="1">
    <source>
        <dbReference type="SAM" id="MobiDB-lite"/>
    </source>
</evidence>
<dbReference type="RefSeq" id="WP_253747570.1">
    <property type="nucleotide sequence ID" value="NZ_BAABKA010000066.1"/>
</dbReference>
<dbReference type="EMBL" id="JAMZEB010000002">
    <property type="protein sequence ID" value="MCP2360027.1"/>
    <property type="molecule type" value="Genomic_DNA"/>
</dbReference>
<keyword evidence="3" id="KW-1185">Reference proteome</keyword>
<accession>A0A9X2GLQ6</accession>
<organism evidence="2 3">
    <name type="scientific">Nonomuraea thailandensis</name>
    <dbReference type="NCBI Taxonomy" id="1188745"/>
    <lineage>
        <taxon>Bacteria</taxon>
        <taxon>Bacillati</taxon>
        <taxon>Actinomycetota</taxon>
        <taxon>Actinomycetes</taxon>
        <taxon>Streptosporangiales</taxon>
        <taxon>Streptosporangiaceae</taxon>
        <taxon>Nonomuraea</taxon>
    </lineage>
</organism>
<evidence type="ECO:0000313" key="2">
    <source>
        <dbReference type="EMBL" id="MCP2360027.1"/>
    </source>
</evidence>
<proteinExistence type="predicted"/>